<dbReference type="AlphaFoldDB" id="A0A1A5ZXK7"/>
<feature type="region of interest" description="Disordered" evidence="1">
    <location>
        <begin position="35"/>
        <end position="193"/>
    </location>
</feature>
<name>A0A1A5ZXK7_9TREE</name>
<dbReference type="STRING" id="1296121.A0A1A5ZXK7"/>
<organism evidence="3">
    <name type="scientific">Kwoniella dejecticola CBS 10117</name>
    <dbReference type="NCBI Taxonomy" id="1296121"/>
    <lineage>
        <taxon>Eukaryota</taxon>
        <taxon>Fungi</taxon>
        <taxon>Dikarya</taxon>
        <taxon>Basidiomycota</taxon>
        <taxon>Agaricomycotina</taxon>
        <taxon>Tremellomycetes</taxon>
        <taxon>Tremellales</taxon>
        <taxon>Cryptococcaceae</taxon>
        <taxon>Kwoniella</taxon>
    </lineage>
</organism>
<gene>
    <name evidence="3" type="ORF">I303_07301</name>
    <name evidence="4" type="ORF">I303_108372</name>
</gene>
<keyword evidence="5" id="KW-1185">Reference proteome</keyword>
<dbReference type="Proteomes" id="UP000078595">
    <property type="component" value="Chromosome 11"/>
</dbReference>
<evidence type="ECO:0000313" key="5">
    <source>
        <dbReference type="Proteomes" id="UP000078595"/>
    </source>
</evidence>
<evidence type="ECO:0000313" key="4">
    <source>
        <dbReference type="EMBL" id="WWC65750.1"/>
    </source>
</evidence>
<keyword evidence="2" id="KW-1133">Transmembrane helix</keyword>
<dbReference type="VEuPathDB" id="FungiDB:I303_07301"/>
<feature type="region of interest" description="Disordered" evidence="1">
    <location>
        <begin position="208"/>
        <end position="227"/>
    </location>
</feature>
<evidence type="ECO:0000313" key="3">
    <source>
        <dbReference type="EMBL" id="OBR82541.1"/>
    </source>
</evidence>
<dbReference type="OrthoDB" id="2573087at2759"/>
<accession>A0A1A5ZXK7</accession>
<keyword evidence="2" id="KW-0472">Membrane</keyword>
<dbReference type="EMBL" id="KI894035">
    <property type="protein sequence ID" value="OBR82541.1"/>
    <property type="molecule type" value="Genomic_DNA"/>
</dbReference>
<keyword evidence="2" id="KW-0812">Transmembrane</keyword>
<feature type="compositionally biased region" description="Low complexity" evidence="1">
    <location>
        <begin position="888"/>
        <end position="906"/>
    </location>
</feature>
<dbReference type="EMBL" id="CP144540">
    <property type="protein sequence ID" value="WWC65750.1"/>
    <property type="molecule type" value="Genomic_DNA"/>
</dbReference>
<dbReference type="KEGG" id="kdj:28971000"/>
<feature type="compositionally biased region" description="Pro residues" evidence="1">
    <location>
        <begin position="827"/>
        <end position="864"/>
    </location>
</feature>
<sequence>MATMRTYRTSPKSVHAIVIVLFILLAAYIFFNGRKNTKGSSRTESDLRERDGEYPRRGRERDGNGDGASDPEDAAKNRERRRRDRRRDEKGDSEPDSGDRGSKTNKEKQKKSDRSPSPDREYKKRLKDPKIPWDQPSSAPPLSAPPHHRTATPSKSAFRRRDPDDRLPPSPNTQQGNRVKWTDEEKGLKSPVTRHARKWADYMGTTDDTEEGIFQNKPPKSEEKAPKGVIHPNRWQANNLTGKIGDVPDEILEMMKQIETISKAKQSDNEKLWRVALQDAWDEHLGSIPKIVTTISKELARYISKKDLDIIVKKMKQRQSTKRPPDSKRDVRKWTSAIDKLGVHPAKIGEEAYRYKFLLGWYLDTFRSKHYAKRMAIDDTTIPMTGDPKSSKASCVLGWLEYIAELNKAQRLFVGWDLSGLTIRAQAMKDKETNNLRLDLTIFLPCELEDPIHWTDRFTESCEAFRHFHVELIKALDGTPNDVIQGESFSRRRIIFRPGWTIKGVNAKNISDGPDQSIAQRTLLKRDPMVLEIFSEDQVSNSSRLKKLLGKLDHKETKKAISRVRPEELAFQRLRQYQWDKSTLTSSNNSLSPEAFWVAYMLLGDRLQNKVEAGDHHLPRSTYDFVRSIDLGSYIPFHETRPRTFLKIDKYPALELLVLAYVPLGQVGSTAELIFHEPYGLTHELSTTREPTQHLTKAATQLKLFVAIPNMQLLERFQNDLNQVFADKGRKLLAQGMPKSRIRSEIMGTAFKVLSNVYVVDESSATTAVDGKLPKGMRLDYQPSFPAELHSDDIIPQGQGRPEQANPSGSTTPSLSPFSVGEDRPSPFLPTSPSRPPGPPPQSTHGPFAPPQGPPTRSPRPNRPPAQFTDPQRADQALRDAQARGSRDAQSSPTSTTPQSNYQPPSVQEIDEEDEPMPTGRFGNLRNPDQHMSKGGSGEKGPQTYIP</sequence>
<evidence type="ECO:0000256" key="1">
    <source>
        <dbReference type="SAM" id="MobiDB-lite"/>
    </source>
</evidence>
<evidence type="ECO:0000256" key="2">
    <source>
        <dbReference type="SAM" id="Phobius"/>
    </source>
</evidence>
<feature type="compositionally biased region" description="Basic and acidic residues" evidence="1">
    <location>
        <begin position="41"/>
        <end position="64"/>
    </location>
</feature>
<reference evidence="3" key="1">
    <citation type="submission" date="2013-07" db="EMBL/GenBank/DDBJ databases">
        <title>The Genome Sequence of Cryptococcus dejecticola CBS10117.</title>
        <authorList>
            <consortium name="The Broad Institute Genome Sequencing Platform"/>
            <person name="Cuomo C."/>
            <person name="Litvintseva A."/>
            <person name="Chen Y."/>
            <person name="Heitman J."/>
            <person name="Sun S."/>
            <person name="Springer D."/>
            <person name="Dromer F."/>
            <person name="Young S.K."/>
            <person name="Zeng Q."/>
            <person name="Gargeya S."/>
            <person name="Fitzgerald M."/>
            <person name="Abouelleil A."/>
            <person name="Alvarado L."/>
            <person name="Berlin A.M."/>
            <person name="Chapman S.B."/>
            <person name="Dewar J."/>
            <person name="Goldberg J."/>
            <person name="Griggs A."/>
            <person name="Gujja S."/>
            <person name="Hansen M."/>
            <person name="Howarth C."/>
            <person name="Imamovic A."/>
            <person name="Larimer J."/>
            <person name="McCowan C."/>
            <person name="Murphy C."/>
            <person name="Pearson M."/>
            <person name="Priest M."/>
            <person name="Roberts A."/>
            <person name="Saif S."/>
            <person name="Shea T."/>
            <person name="Sykes S."/>
            <person name="Wortman J."/>
            <person name="Nusbaum C."/>
            <person name="Birren B."/>
        </authorList>
    </citation>
    <scope>NUCLEOTIDE SEQUENCE [LARGE SCALE GENOMIC DNA]</scope>
    <source>
        <strain evidence="3">CBS 10117</strain>
    </source>
</reference>
<feature type="compositionally biased region" description="Polar residues" evidence="1">
    <location>
        <begin position="805"/>
        <end position="817"/>
    </location>
</feature>
<protein>
    <submittedName>
        <fullName evidence="3">Uncharacterized protein</fullName>
    </submittedName>
</protein>
<dbReference type="GeneID" id="28971000"/>
<reference evidence="4" key="3">
    <citation type="submission" date="2024-02" db="EMBL/GenBank/DDBJ databases">
        <title>Comparative genomics of Cryptococcus and Kwoniella reveals pathogenesis evolution and contrasting modes of karyotype evolution via chromosome fusion or intercentromeric recombination.</title>
        <authorList>
            <person name="Coelho M.A."/>
            <person name="David-Palma M."/>
            <person name="Shea T."/>
            <person name="Bowers K."/>
            <person name="McGinley-Smith S."/>
            <person name="Mohammad A.W."/>
            <person name="Gnirke A."/>
            <person name="Yurkov A.M."/>
            <person name="Nowrousian M."/>
            <person name="Sun S."/>
            <person name="Cuomo C.A."/>
            <person name="Heitman J."/>
        </authorList>
    </citation>
    <scope>NUCLEOTIDE SEQUENCE</scope>
    <source>
        <strain evidence="4">CBS 10117</strain>
    </source>
</reference>
<reference evidence="4" key="2">
    <citation type="submission" date="2013-07" db="EMBL/GenBank/DDBJ databases">
        <authorList>
            <consortium name="The Broad Institute Genome Sequencing Platform"/>
            <person name="Cuomo C."/>
            <person name="Litvintseva A."/>
            <person name="Chen Y."/>
            <person name="Heitman J."/>
            <person name="Sun S."/>
            <person name="Springer D."/>
            <person name="Dromer F."/>
            <person name="Young S.K."/>
            <person name="Zeng Q."/>
            <person name="Gargeya S."/>
            <person name="Fitzgerald M."/>
            <person name="Abouelleil A."/>
            <person name="Alvarado L."/>
            <person name="Berlin A.M."/>
            <person name="Chapman S.B."/>
            <person name="Dewar J."/>
            <person name="Goldberg J."/>
            <person name="Griggs A."/>
            <person name="Gujja S."/>
            <person name="Hansen M."/>
            <person name="Howarth C."/>
            <person name="Imamovic A."/>
            <person name="Larimer J."/>
            <person name="McCowan C."/>
            <person name="Murphy C."/>
            <person name="Pearson M."/>
            <person name="Priest M."/>
            <person name="Roberts A."/>
            <person name="Saif S."/>
            <person name="Shea T."/>
            <person name="Sykes S."/>
            <person name="Wortman J."/>
            <person name="Nusbaum C."/>
            <person name="Birren B."/>
        </authorList>
    </citation>
    <scope>NUCLEOTIDE SEQUENCE</scope>
    <source>
        <strain evidence="4">CBS 10117</strain>
    </source>
</reference>
<feature type="compositionally biased region" description="Basic and acidic residues" evidence="1">
    <location>
        <begin position="86"/>
        <end position="122"/>
    </location>
</feature>
<dbReference type="RefSeq" id="XP_018260383.1">
    <property type="nucleotide sequence ID" value="XM_018410574.1"/>
</dbReference>
<feature type="compositionally biased region" description="Basic and acidic residues" evidence="1">
    <location>
        <begin position="872"/>
        <end position="887"/>
    </location>
</feature>
<feature type="transmembrane region" description="Helical" evidence="2">
    <location>
        <begin position="12"/>
        <end position="31"/>
    </location>
</feature>
<proteinExistence type="predicted"/>
<feature type="region of interest" description="Disordered" evidence="1">
    <location>
        <begin position="788"/>
        <end position="947"/>
    </location>
</feature>